<dbReference type="EMBL" id="CM042032">
    <property type="protein sequence ID" value="KAI3775775.1"/>
    <property type="molecule type" value="Genomic_DNA"/>
</dbReference>
<keyword evidence="2" id="KW-1185">Reference proteome</keyword>
<name>A0ACB9FY93_9ASTR</name>
<organism evidence="1 2">
    <name type="scientific">Smallanthus sonchifolius</name>
    <dbReference type="NCBI Taxonomy" id="185202"/>
    <lineage>
        <taxon>Eukaryota</taxon>
        <taxon>Viridiplantae</taxon>
        <taxon>Streptophyta</taxon>
        <taxon>Embryophyta</taxon>
        <taxon>Tracheophyta</taxon>
        <taxon>Spermatophyta</taxon>
        <taxon>Magnoliopsida</taxon>
        <taxon>eudicotyledons</taxon>
        <taxon>Gunneridae</taxon>
        <taxon>Pentapetalae</taxon>
        <taxon>asterids</taxon>
        <taxon>campanulids</taxon>
        <taxon>Asterales</taxon>
        <taxon>Asteraceae</taxon>
        <taxon>Asteroideae</taxon>
        <taxon>Heliantheae alliance</taxon>
        <taxon>Millerieae</taxon>
        <taxon>Smallanthus</taxon>
    </lineage>
</organism>
<sequence>MVTYPGSTIQLWDKQEDGNLTYNRVGILVDSGAFTSEVPHFCKAKFGSGEGCNYLETEKQAEAASPPAKDNYHSP</sequence>
<reference evidence="1 2" key="2">
    <citation type="journal article" date="2022" name="Mol. Ecol. Resour.">
        <title>The genomes of chicory, endive, great burdock and yacon provide insights into Asteraceae paleo-polyploidization history and plant inulin production.</title>
        <authorList>
            <person name="Fan W."/>
            <person name="Wang S."/>
            <person name="Wang H."/>
            <person name="Wang A."/>
            <person name="Jiang F."/>
            <person name="Liu H."/>
            <person name="Zhao H."/>
            <person name="Xu D."/>
            <person name="Zhang Y."/>
        </authorList>
    </citation>
    <scope>NUCLEOTIDE SEQUENCE [LARGE SCALE GENOMIC DNA]</scope>
    <source>
        <strain evidence="2">cv. Yunnan</strain>
        <tissue evidence="1">Leaves</tissue>
    </source>
</reference>
<proteinExistence type="predicted"/>
<evidence type="ECO:0000313" key="2">
    <source>
        <dbReference type="Proteomes" id="UP001056120"/>
    </source>
</evidence>
<protein>
    <submittedName>
        <fullName evidence="1">Uncharacterized protein</fullName>
    </submittedName>
</protein>
<comment type="caution">
    <text evidence="1">The sequence shown here is derived from an EMBL/GenBank/DDBJ whole genome shotgun (WGS) entry which is preliminary data.</text>
</comment>
<evidence type="ECO:0000313" key="1">
    <source>
        <dbReference type="EMBL" id="KAI3775775.1"/>
    </source>
</evidence>
<reference evidence="2" key="1">
    <citation type="journal article" date="2022" name="Mol. Ecol. Resour.">
        <title>The genomes of chicory, endive, great burdock and yacon provide insights into Asteraceae palaeo-polyploidization history and plant inulin production.</title>
        <authorList>
            <person name="Fan W."/>
            <person name="Wang S."/>
            <person name="Wang H."/>
            <person name="Wang A."/>
            <person name="Jiang F."/>
            <person name="Liu H."/>
            <person name="Zhao H."/>
            <person name="Xu D."/>
            <person name="Zhang Y."/>
        </authorList>
    </citation>
    <scope>NUCLEOTIDE SEQUENCE [LARGE SCALE GENOMIC DNA]</scope>
    <source>
        <strain evidence="2">cv. Yunnan</strain>
    </source>
</reference>
<accession>A0ACB9FY93</accession>
<gene>
    <name evidence="1" type="ORF">L1987_45528</name>
</gene>
<dbReference type="Proteomes" id="UP001056120">
    <property type="component" value="Linkage Group LG15"/>
</dbReference>